<dbReference type="AlphaFoldDB" id="K3Y123"/>
<feature type="domain" description="Ubiquitin-like protease family profile" evidence="4">
    <location>
        <begin position="62"/>
        <end position="149"/>
    </location>
</feature>
<keyword evidence="2" id="KW-0645">Protease</keyword>
<keyword evidence="6" id="KW-1185">Reference proteome</keyword>
<evidence type="ECO:0000256" key="2">
    <source>
        <dbReference type="ARBA" id="ARBA00022670"/>
    </source>
</evidence>
<dbReference type="InterPro" id="IPR038765">
    <property type="entry name" value="Papain-like_cys_pep_sf"/>
</dbReference>
<dbReference type="Gramene" id="KQL09383">
    <property type="protein sequence ID" value="KQL09383"/>
    <property type="gene ID" value="SETIT_007885mg"/>
</dbReference>
<accession>K3Y123</accession>
<evidence type="ECO:0000313" key="5">
    <source>
        <dbReference type="EnsemblPlants" id="KQL09383"/>
    </source>
</evidence>
<evidence type="ECO:0000256" key="1">
    <source>
        <dbReference type="ARBA" id="ARBA00005234"/>
    </source>
</evidence>
<dbReference type="HOGENOM" id="CLU_104042_0_0_1"/>
<evidence type="ECO:0000313" key="6">
    <source>
        <dbReference type="Proteomes" id="UP000004995"/>
    </source>
</evidence>
<protein>
    <recommendedName>
        <fullName evidence="4">Ubiquitin-like protease family profile domain-containing protein</fullName>
    </recommendedName>
</protein>
<dbReference type="Pfam" id="PF02902">
    <property type="entry name" value="Peptidase_C48"/>
    <property type="match status" value="1"/>
</dbReference>
<dbReference type="InParanoid" id="K3Y123"/>
<evidence type="ECO:0000259" key="4">
    <source>
        <dbReference type="Pfam" id="PF02902"/>
    </source>
</evidence>
<reference evidence="6" key="1">
    <citation type="journal article" date="2012" name="Nat. Biotechnol.">
        <title>Reference genome sequence of the model plant Setaria.</title>
        <authorList>
            <person name="Bennetzen J.L."/>
            <person name="Schmutz J."/>
            <person name="Wang H."/>
            <person name="Percifield R."/>
            <person name="Hawkins J."/>
            <person name="Pontaroli A.C."/>
            <person name="Estep M."/>
            <person name="Feng L."/>
            <person name="Vaughn J.N."/>
            <person name="Grimwood J."/>
            <person name="Jenkins J."/>
            <person name="Barry K."/>
            <person name="Lindquist E."/>
            <person name="Hellsten U."/>
            <person name="Deshpande S."/>
            <person name="Wang X."/>
            <person name="Wu X."/>
            <person name="Mitros T."/>
            <person name="Triplett J."/>
            <person name="Yang X."/>
            <person name="Ye C.Y."/>
            <person name="Mauro-Herrera M."/>
            <person name="Wang L."/>
            <person name="Li P."/>
            <person name="Sharma M."/>
            <person name="Sharma R."/>
            <person name="Ronald P.C."/>
            <person name="Panaud O."/>
            <person name="Kellogg E.A."/>
            <person name="Brutnell T.P."/>
            <person name="Doust A.N."/>
            <person name="Tuskan G.A."/>
            <person name="Rokhsar D."/>
            <person name="Devos K.M."/>
        </authorList>
    </citation>
    <scope>NUCLEOTIDE SEQUENCE [LARGE SCALE GENOMIC DNA]</scope>
    <source>
        <strain evidence="6">cv. Yugu1</strain>
    </source>
</reference>
<organism evidence="5 6">
    <name type="scientific">Setaria italica</name>
    <name type="common">Foxtail millet</name>
    <name type="synonym">Panicum italicum</name>
    <dbReference type="NCBI Taxonomy" id="4555"/>
    <lineage>
        <taxon>Eukaryota</taxon>
        <taxon>Viridiplantae</taxon>
        <taxon>Streptophyta</taxon>
        <taxon>Embryophyta</taxon>
        <taxon>Tracheophyta</taxon>
        <taxon>Spermatophyta</taxon>
        <taxon>Magnoliopsida</taxon>
        <taxon>Liliopsida</taxon>
        <taxon>Poales</taxon>
        <taxon>Poaceae</taxon>
        <taxon>PACMAD clade</taxon>
        <taxon>Panicoideae</taxon>
        <taxon>Panicodae</taxon>
        <taxon>Paniceae</taxon>
        <taxon>Cenchrinae</taxon>
        <taxon>Setaria</taxon>
    </lineage>
</organism>
<dbReference type="eggNOG" id="ENOG502QWJJ">
    <property type="taxonomic scope" value="Eukaryota"/>
</dbReference>
<sequence>MKCCAKNKKDGMMVRYKRSHLLRSLDSECFFVGFNDLYDLFKIDGLDVSLLRCFTLSMVVETKAKAVAVGFLDPELMSLSTITSNKSYVVEYVTKAFQHYAKKKMVIFAHNTGGHWISVVVIPKCSKAFYIDSLRGRGRDHSKLKDVLNEAFISYCTIKKLDSSNLEHVTKFPYHQQTPGNSYGFYATYHMVEAMGLLAVDDDPEMLIFHNVCSSFYGSSQHQFIGYGSFSLF</sequence>
<dbReference type="Gene3D" id="3.40.395.10">
    <property type="entry name" value="Adenoviral Proteinase, Chain A"/>
    <property type="match status" value="1"/>
</dbReference>
<keyword evidence="3" id="KW-0378">Hydrolase</keyword>
<dbReference type="SUPFAM" id="SSF54001">
    <property type="entry name" value="Cysteine proteinases"/>
    <property type="match status" value="1"/>
</dbReference>
<reference evidence="5" key="2">
    <citation type="submission" date="2018-08" db="UniProtKB">
        <authorList>
            <consortium name="EnsemblPlants"/>
        </authorList>
    </citation>
    <scope>IDENTIFICATION</scope>
    <source>
        <strain evidence="5">Yugu1</strain>
    </source>
</reference>
<dbReference type="EMBL" id="AGNK02002212">
    <property type="status" value="NOT_ANNOTATED_CDS"/>
    <property type="molecule type" value="Genomic_DNA"/>
</dbReference>
<evidence type="ECO:0000256" key="3">
    <source>
        <dbReference type="ARBA" id="ARBA00022801"/>
    </source>
</evidence>
<dbReference type="Proteomes" id="UP000004995">
    <property type="component" value="Unassembled WGS sequence"/>
</dbReference>
<dbReference type="GO" id="GO:0008234">
    <property type="term" value="F:cysteine-type peptidase activity"/>
    <property type="evidence" value="ECO:0007669"/>
    <property type="project" value="InterPro"/>
</dbReference>
<dbReference type="EnsemblPlants" id="KQL09383">
    <property type="protein sequence ID" value="KQL09383"/>
    <property type="gene ID" value="SETIT_007885mg"/>
</dbReference>
<comment type="similarity">
    <text evidence="1">Belongs to the peptidase C48 family.</text>
</comment>
<proteinExistence type="inferred from homology"/>
<dbReference type="GO" id="GO:0006508">
    <property type="term" value="P:proteolysis"/>
    <property type="evidence" value="ECO:0007669"/>
    <property type="project" value="UniProtKB-KW"/>
</dbReference>
<dbReference type="InterPro" id="IPR003653">
    <property type="entry name" value="Peptidase_C48_C"/>
</dbReference>
<name>K3Y123_SETIT</name>